<dbReference type="EMBL" id="GL870881">
    <property type="protein sequence ID" value="EIJ87669.1"/>
    <property type="molecule type" value="Genomic_DNA"/>
</dbReference>
<accession>I3EEM2</accession>
<reference evidence="1" key="1">
    <citation type="submission" date="2011-01" db="EMBL/GenBank/DDBJ databases">
        <title>The Genome Sequence of Nematocida parisii strain ERTm3.</title>
        <authorList>
            <consortium name="The Broad Institute Genome Sequencing Platform"/>
            <consortium name="The Broad Institute Genome Sequencing Center for Infectious Disease"/>
            <person name="Cuomo C."/>
            <person name="Troemel E."/>
            <person name="Young S.K."/>
            <person name="Zeng Q."/>
            <person name="Gargeya S."/>
            <person name="Fitzgerald M."/>
            <person name="Haas B."/>
            <person name="Abouelleil A."/>
            <person name="Alvarado L."/>
            <person name="Arachchi H.M."/>
            <person name="Berlin A."/>
            <person name="Chapman S.B."/>
            <person name="Gearin G."/>
            <person name="Goldberg J."/>
            <person name="Griggs A."/>
            <person name="Gujja S."/>
            <person name="Hansen M."/>
            <person name="Heiman D."/>
            <person name="Howarth C."/>
            <person name="Larimer J."/>
            <person name="Lui A."/>
            <person name="MacDonald P.J.P."/>
            <person name="McCowen C."/>
            <person name="Montmayeur A."/>
            <person name="Murphy C."/>
            <person name="Neiman D."/>
            <person name="Pearson M."/>
            <person name="Priest M."/>
            <person name="Roberts A."/>
            <person name="Saif S."/>
            <person name="Shea T."/>
            <person name="Sisk P."/>
            <person name="Stolte C."/>
            <person name="Sykes S."/>
            <person name="Wortman J."/>
            <person name="Nusbaum C."/>
            <person name="Birren B."/>
        </authorList>
    </citation>
    <scope>NUCLEOTIDE SEQUENCE</scope>
    <source>
        <strain evidence="1">ERTm3</strain>
    </source>
</reference>
<dbReference type="HOGENOM" id="CLU_831818_0_0_1"/>
<evidence type="ECO:0000313" key="1">
    <source>
        <dbReference type="EMBL" id="EIJ87669.1"/>
    </source>
</evidence>
<organism evidence="1 2">
    <name type="scientific">Nematocida parisii (strain ERTm3)</name>
    <name type="common">Nematode killer fungus</name>
    <dbReference type="NCBI Taxonomy" id="935791"/>
    <lineage>
        <taxon>Eukaryota</taxon>
        <taxon>Fungi</taxon>
        <taxon>Fungi incertae sedis</taxon>
        <taxon>Microsporidia</taxon>
        <taxon>Nematocida</taxon>
    </lineage>
</organism>
<dbReference type="Proteomes" id="UP000002872">
    <property type="component" value="Unassembled WGS sequence"/>
</dbReference>
<name>I3EEM2_NEMP3</name>
<proteinExistence type="predicted"/>
<protein>
    <submittedName>
        <fullName evidence="1">Uncharacterized protein</fullName>
    </submittedName>
</protein>
<dbReference type="InParanoid" id="I3EEM2"/>
<dbReference type="VEuPathDB" id="MicrosporidiaDB:NEQG_02216"/>
<dbReference type="OrthoDB" id="10441421at2759"/>
<dbReference type="AlphaFoldDB" id="I3EEM2"/>
<sequence>MDYSKEKGKENEFHVNLSMLVWNKVDRISTVLIYQKRTEYIINFFKKLIKLNKSSEVPEESLSSNLLNNPRFLIQTYLFEYIDSIDMYQEFVKCVYNLLIEQLPNKNDTPLTETEKHIKTVFDGLFIDANLNESIKNREYIEYLKSAEHELNNEIIPIPYIKKAIGFPNNKELNEDPKSIKITYTNQIKSTLLDIFLLLTFNAKTMSYDIRHLPSPSKDLRKFFSKYNNPLQPMDHNMHNDWNNILENISNQSGSYQVNDDRILDFQIFSILYAIRTLAGSTYPLDHAIKLKKEDMLNKTNNNSDKDIKTPIQNGFKLLSIEKNIKIGYKNIYEKKKKTPRI</sequence>
<keyword evidence="2" id="KW-1185">Reference proteome</keyword>
<gene>
    <name evidence="1" type="ORF">NEQG_02216</name>
</gene>
<evidence type="ECO:0000313" key="2">
    <source>
        <dbReference type="Proteomes" id="UP000002872"/>
    </source>
</evidence>